<name>A0A6S6S1L0_9GAMM</name>
<feature type="transmembrane region" description="Helical" evidence="1">
    <location>
        <begin position="1336"/>
        <end position="1357"/>
    </location>
</feature>
<organism evidence="3">
    <name type="scientific">uncultured Thiotrichaceae bacterium</name>
    <dbReference type="NCBI Taxonomy" id="298394"/>
    <lineage>
        <taxon>Bacteria</taxon>
        <taxon>Pseudomonadati</taxon>
        <taxon>Pseudomonadota</taxon>
        <taxon>Gammaproteobacteria</taxon>
        <taxon>Thiotrichales</taxon>
        <taxon>Thiotrichaceae</taxon>
        <taxon>environmental samples</taxon>
    </lineage>
</organism>
<keyword evidence="1" id="KW-0472">Membrane</keyword>
<feature type="signal peptide" evidence="2">
    <location>
        <begin position="1"/>
        <end position="20"/>
    </location>
</feature>
<feature type="transmembrane region" description="Helical" evidence="1">
    <location>
        <begin position="466"/>
        <end position="485"/>
    </location>
</feature>
<feature type="transmembrane region" description="Helical" evidence="1">
    <location>
        <begin position="1230"/>
        <end position="1254"/>
    </location>
</feature>
<keyword evidence="1" id="KW-1133">Transmembrane helix</keyword>
<reference evidence="3" key="1">
    <citation type="submission" date="2020-01" db="EMBL/GenBank/DDBJ databases">
        <authorList>
            <person name="Meier V. D."/>
            <person name="Meier V D."/>
        </authorList>
    </citation>
    <scope>NUCLEOTIDE SEQUENCE</scope>
    <source>
        <strain evidence="3">HLG_WM_MAG_07</strain>
    </source>
</reference>
<dbReference type="EMBL" id="CACVAY010000011">
    <property type="protein sequence ID" value="CAA6802251.1"/>
    <property type="molecule type" value="Genomic_DNA"/>
</dbReference>
<gene>
    <name evidence="3" type="ORF">HELGO_WM29842</name>
</gene>
<feature type="chain" id="PRO_5028310473" evidence="2">
    <location>
        <begin position="21"/>
        <end position="1392"/>
    </location>
</feature>
<evidence type="ECO:0000313" key="3">
    <source>
        <dbReference type="EMBL" id="CAA6802251.1"/>
    </source>
</evidence>
<feature type="transmembrane region" description="Helical" evidence="1">
    <location>
        <begin position="679"/>
        <end position="697"/>
    </location>
</feature>
<accession>A0A6S6S1L0</accession>
<keyword evidence="2" id="KW-0732">Signal</keyword>
<evidence type="ECO:0000256" key="2">
    <source>
        <dbReference type="SAM" id="SignalP"/>
    </source>
</evidence>
<evidence type="ECO:0000256" key="1">
    <source>
        <dbReference type="SAM" id="Phobius"/>
    </source>
</evidence>
<feature type="transmembrane region" description="Helical" evidence="1">
    <location>
        <begin position="1200"/>
        <end position="1218"/>
    </location>
</feature>
<protein>
    <submittedName>
        <fullName evidence="3">Uncharacterized protein</fullName>
    </submittedName>
</protein>
<proteinExistence type="predicted"/>
<sequence>MSILINICLLLILSFWQLHAAPMTKDEVPEPLKPWVDWVLYDQDEQMCSHAYNSDRRFCAWPSSLELALNNKRGAFSQAWSVKTEVWVRLPGNGKQWPHEVKLDGVPVVVIKQKGFPVVKLTAGEHEITGNFQWDSIPESLTIPPATGLVKIKRDGEDIAFPRINQQGQLWLDKSLQEKSVQDSLDVQIYRKISDGHPLQVETRLILNVSGRSRDVVFPKIQLDDFIPLSLKSRLPARVNQQGDLQIQVRPGNWEINLTSYHPDIVESLSLTRNGEGLPTQELWVFQAHPALRLTEISGAPAVDSRQTRLPQDWHRFPAYLVDVGKTMQIKTLQRGSASPEPNRLSLKRQMWMDFDGEGFTIKDAIQGTMTKGWRLVVAPEMELGSVRIDNEPQFITVLDKGEDKGIEVRRGQIALEAASRYTESVSMLPVTGWQHDFQKVSTSLYLPPGWKLFSAHGADNLPNTWLQSWTLLDLFMVLIIAVAIGRLWGWKWGVFALVTMALIWHEPGAPKLIWLNLLAAIALLRALPEGLMKKLLWWYRNATLLALLLIMIPFIVSEVRNGLYPQLGLYADYDAPSRGRTVSTMMAEESLEMADMASSRISKPNEYDQARKKMTRMDKQQKQVSKNTVNQMVDPNANIQTGPGLPSWDWQQVHFQWNSPVDEAQTLRLNFISPGMNMLLNFLRVMLLLVLIARLLRGVTNSIKPGTSGKQGETLAKAASILLLPVLIGAMWNQEVYAEDLATQNVPPVAQQNVSAGQAASQSGFPDSALLKTLQERLLVKRECLPECAQIESMQMHISEQQLTVYLKVHVSAEVAIPLPGQSEQWRPDHVLMANQPIETLSRDERGNLWLGLTEGIHDVVMQGRLPKVPQLQLSLPLLPKYVSWQGTGWTVEGIRENYRPSQQLQLIRTKDATSGQEQEDGLSDSNILPPLLHVERTLFLGLDWLVETKVIRLSPVGSPISMKIPLLGNESVMTNAFPVKDGHVVINFSSTQRSVNWQSQIPVSEQLVLEAVHTQGLVESWKLDISSIWHVTIEGISTIHQGDQNDMWLPEWQPWPGEKVTLAVTRPEGIKGRTLTIDRSILSTSVGKRVRETTLALNMRSSRGGQHAIKLPPDAELISVSINNKVQPVRQQQGQLSLPIVPGQQRIEVKWRVNSPISAKLNVLPVDVGVDNVNNSINLRMGRDRWVLFANGPQMGPAVLFWGVLLVVLLGAIILGRIKDSPLRTWQWFLLGVGLSLATPFMMIVVVTWLLAMKYRPQLQHVKSKWVFNSSQVLLVLLTLVALGSLLITLQQGLLGWPDMQIRGNQSSAWGLRWYQDRAEALLPQPWVISVPLMVYRVLMLLWALWLAFSLISWLRQGWENFTIGGLWRPREVKAKKNAESEVEGKAEDS</sequence>
<feature type="transmembrane region" description="Helical" evidence="1">
    <location>
        <begin position="536"/>
        <end position="557"/>
    </location>
</feature>
<feature type="transmembrane region" description="Helical" evidence="1">
    <location>
        <begin position="1275"/>
        <end position="1292"/>
    </location>
</feature>
<keyword evidence="1" id="KW-0812">Transmembrane</keyword>